<gene>
    <name evidence="12" type="ORF">QU481_21300</name>
</gene>
<keyword evidence="13" id="KW-1185">Reference proteome</keyword>
<dbReference type="Gene3D" id="3.40.710.10">
    <property type="entry name" value="DD-peptidase/beta-lactamase superfamily"/>
    <property type="match status" value="1"/>
</dbReference>
<dbReference type="Pfam" id="PF00912">
    <property type="entry name" value="Transgly"/>
    <property type="match status" value="1"/>
</dbReference>
<dbReference type="PANTHER" id="PTHR32282:SF24">
    <property type="entry name" value="GLYCOSYL TRANSFERASE FAMILY 51 DOMAIN-CONTAINING PROTEIN"/>
    <property type="match status" value="1"/>
</dbReference>
<feature type="domain" description="Glycosyl transferase family 51" evidence="11">
    <location>
        <begin position="145"/>
        <end position="336"/>
    </location>
</feature>
<dbReference type="EMBL" id="JAUEDK010000064">
    <property type="protein sequence ID" value="MDN0077368.1"/>
    <property type="molecule type" value="Genomic_DNA"/>
</dbReference>
<name>A0ABT7XUD1_9NEIS</name>
<evidence type="ECO:0000256" key="4">
    <source>
        <dbReference type="ARBA" id="ARBA00022670"/>
    </source>
</evidence>
<evidence type="ECO:0000256" key="9">
    <source>
        <dbReference type="ARBA" id="ARBA00049902"/>
    </source>
</evidence>
<keyword evidence="5" id="KW-0328">Glycosyltransferase</keyword>
<proteinExistence type="predicted"/>
<keyword evidence="10" id="KW-0812">Transmembrane</keyword>
<sequence>MSAPVEEELQPKKRISTKLRIVLVLVVLFLAMGGLLVYFALDEFRTSRLQAQFFAGLGRELTFQVESGPSQAIRFPQEGGPYDLRFGYADMPTYLGRLEARDFDIESQARQSQRMTMLFDEGLFMPYHEKDQAGLTVLDRANRTIYQTRYPQRLYPNLEAVPRLLTDSLLYIENHTLLDPSEPRRNPAVEWSRFGKALSDEAIHLVKPGYRPPGGSTLATQIEKYRHSPEGRTGSPLEKLRQMLSASVRAYLNGEDTTAARQQLVVDYLNTVPLAARAGFGEIAGVGDGLWAWYGRDFDEANRLLSDDPTAPLAERALVYKEALSLLISQRSPSYFLGGDIETLEALTDSYLRLMSKAGVITPELRDAALDQSLKQQKERVRLPSPPPIERKGANAVRTQLASLLGVRRMYDLDRLDLTVKSTLDLPLQQAVTAELIKLRDPDYAQSVGLVGKDLLAEGNPTGVTYSFTLLERTPNGNRVRVQADNFDQPFDINEGVKLDLGSTAKLRTLINYLQIIAQLHDQYMDLDRQALNKVEVVPQDPIRRWAVDYLAKTPDHSLSAMLAASLERKYSANPGESFFTGGGLHSFVNFDRNDNSRILTVREATRRSVNLVYIRLMRDIVHYYLYQDPGTRAALLGDTSDPRRQQYLETFADREGRVFLAGFYRKYHGKSFPEAEAALVDSIHATPKRLAVIFRSIEPDADQVQMAKFIATYLPRAGLDEEELGKMYDEYSVDRFNLADRGYLAGVHPLELWLLNYLRVHPAATYSEVMEASTAQRQEVYHWLFKTRNKYKQDKRIKQLLEIEAFKKVHQTWKALGYPFESLVPSYATALGASADRPSALADLMGVIVNDGVRLPTLRIDSLHFAAGTPYDTRLGRGDAKPVRVLPPEIPQLVRQVLSEVVEQGTARRVAGAFTAPSGKHLMVGGKTGTGDNRFKTFARGGAVTSERVVSRSGAFVFYIGDRYFGTLLAYVAGPKAANYKFTSALPVQILKVLAPTLKQQLDLQGLPTVTPPPAAPVQPPQE</sequence>
<evidence type="ECO:0000256" key="2">
    <source>
        <dbReference type="ARBA" id="ARBA00004752"/>
    </source>
</evidence>
<comment type="pathway">
    <text evidence="2">Cell wall biogenesis; peptidoglycan biosynthesis.</text>
</comment>
<evidence type="ECO:0000313" key="13">
    <source>
        <dbReference type="Proteomes" id="UP001168540"/>
    </source>
</evidence>
<keyword evidence="4" id="KW-0378">Hydrolase</keyword>
<feature type="transmembrane region" description="Helical" evidence="10">
    <location>
        <begin position="21"/>
        <end position="41"/>
    </location>
</feature>
<keyword evidence="4" id="KW-0645">Protease</keyword>
<comment type="subcellular location">
    <subcellularLocation>
        <location evidence="1">Cell inner membrane</location>
        <topology evidence="1">Single-pass membrane protein</topology>
    </subcellularLocation>
</comment>
<keyword evidence="10" id="KW-0472">Membrane</keyword>
<dbReference type="InterPro" id="IPR036950">
    <property type="entry name" value="PBP_transglycosylase"/>
</dbReference>
<keyword evidence="7" id="KW-0511">Multifunctional enzyme</keyword>
<dbReference type="SUPFAM" id="SSF53955">
    <property type="entry name" value="Lysozyme-like"/>
    <property type="match status" value="1"/>
</dbReference>
<dbReference type="SUPFAM" id="SSF56601">
    <property type="entry name" value="beta-lactamase/transpeptidase-like"/>
    <property type="match status" value="2"/>
</dbReference>
<keyword evidence="10" id="KW-1133">Transmembrane helix</keyword>
<dbReference type="InterPro" id="IPR001264">
    <property type="entry name" value="Glyco_trans_51"/>
</dbReference>
<dbReference type="InterPro" id="IPR050396">
    <property type="entry name" value="Glycosyltr_51/Transpeptidase"/>
</dbReference>
<keyword evidence="3" id="KW-0121">Carboxypeptidase</keyword>
<evidence type="ECO:0000256" key="7">
    <source>
        <dbReference type="ARBA" id="ARBA00023268"/>
    </source>
</evidence>
<keyword evidence="6" id="KW-0808">Transferase</keyword>
<organism evidence="12 13">
    <name type="scientific">Crenobacter oryzisoli</name>
    <dbReference type="NCBI Taxonomy" id="3056844"/>
    <lineage>
        <taxon>Bacteria</taxon>
        <taxon>Pseudomonadati</taxon>
        <taxon>Pseudomonadota</taxon>
        <taxon>Betaproteobacteria</taxon>
        <taxon>Neisseriales</taxon>
        <taxon>Neisseriaceae</taxon>
        <taxon>Crenobacter</taxon>
    </lineage>
</organism>
<evidence type="ECO:0000256" key="1">
    <source>
        <dbReference type="ARBA" id="ARBA00004377"/>
    </source>
</evidence>
<evidence type="ECO:0000313" key="12">
    <source>
        <dbReference type="EMBL" id="MDN0077368.1"/>
    </source>
</evidence>
<comment type="caution">
    <text evidence="12">The sequence shown here is derived from an EMBL/GenBank/DDBJ whole genome shotgun (WGS) entry which is preliminary data.</text>
</comment>
<evidence type="ECO:0000256" key="3">
    <source>
        <dbReference type="ARBA" id="ARBA00022645"/>
    </source>
</evidence>
<protein>
    <recommendedName>
        <fullName evidence="8">peptidoglycan glycosyltransferase</fullName>
        <ecNumber evidence="8">2.4.99.28</ecNumber>
    </recommendedName>
</protein>
<dbReference type="PANTHER" id="PTHR32282">
    <property type="entry name" value="BINDING PROTEIN TRANSPEPTIDASE, PUTATIVE-RELATED"/>
    <property type="match status" value="1"/>
</dbReference>
<dbReference type="InterPro" id="IPR012338">
    <property type="entry name" value="Beta-lactam/transpept-like"/>
</dbReference>
<reference evidence="12" key="1">
    <citation type="submission" date="2023-06" db="EMBL/GenBank/DDBJ databases">
        <authorList>
            <person name="Zhang S."/>
        </authorList>
    </citation>
    <scope>NUCLEOTIDE SEQUENCE</scope>
    <source>
        <strain evidence="12">SG2303</strain>
    </source>
</reference>
<dbReference type="EC" id="2.4.99.28" evidence="8"/>
<evidence type="ECO:0000256" key="5">
    <source>
        <dbReference type="ARBA" id="ARBA00022676"/>
    </source>
</evidence>
<evidence type="ECO:0000259" key="11">
    <source>
        <dbReference type="Pfam" id="PF00912"/>
    </source>
</evidence>
<evidence type="ECO:0000256" key="8">
    <source>
        <dbReference type="ARBA" id="ARBA00044770"/>
    </source>
</evidence>
<dbReference type="RefSeq" id="WP_289832008.1">
    <property type="nucleotide sequence ID" value="NZ_JAUEDK010000064.1"/>
</dbReference>
<comment type="catalytic activity">
    <reaction evidence="9">
        <text>[GlcNAc-(1-&gt;4)-Mur2Ac(oyl-L-Ala-gamma-D-Glu-L-Lys-D-Ala-D-Ala)](n)-di-trans,octa-cis-undecaprenyl diphosphate + beta-D-GlcNAc-(1-&gt;4)-Mur2Ac(oyl-L-Ala-gamma-D-Glu-L-Lys-D-Ala-D-Ala)-di-trans,octa-cis-undecaprenyl diphosphate = [GlcNAc-(1-&gt;4)-Mur2Ac(oyl-L-Ala-gamma-D-Glu-L-Lys-D-Ala-D-Ala)](n+1)-di-trans,octa-cis-undecaprenyl diphosphate + di-trans,octa-cis-undecaprenyl diphosphate + H(+)</text>
        <dbReference type="Rhea" id="RHEA:23708"/>
        <dbReference type="Rhea" id="RHEA-COMP:9602"/>
        <dbReference type="Rhea" id="RHEA-COMP:9603"/>
        <dbReference type="ChEBI" id="CHEBI:15378"/>
        <dbReference type="ChEBI" id="CHEBI:58405"/>
        <dbReference type="ChEBI" id="CHEBI:60033"/>
        <dbReference type="ChEBI" id="CHEBI:78435"/>
        <dbReference type="EC" id="2.4.99.28"/>
    </reaction>
</comment>
<dbReference type="InterPro" id="IPR023346">
    <property type="entry name" value="Lysozyme-like_dom_sf"/>
</dbReference>
<evidence type="ECO:0000256" key="6">
    <source>
        <dbReference type="ARBA" id="ARBA00022679"/>
    </source>
</evidence>
<evidence type="ECO:0000256" key="10">
    <source>
        <dbReference type="SAM" id="Phobius"/>
    </source>
</evidence>
<dbReference type="Proteomes" id="UP001168540">
    <property type="component" value="Unassembled WGS sequence"/>
</dbReference>
<dbReference type="Gene3D" id="1.10.3810.10">
    <property type="entry name" value="Biosynthetic peptidoglycan transglycosylase-like"/>
    <property type="match status" value="1"/>
</dbReference>
<accession>A0ABT7XUD1</accession>